<dbReference type="Gene3D" id="3.30.1830.10">
    <property type="entry name" value="YehR-like"/>
    <property type="match status" value="1"/>
</dbReference>
<gene>
    <name evidence="1" type="ORF">RN79_08595</name>
</gene>
<dbReference type="OrthoDB" id="6586670at2"/>
<dbReference type="PROSITE" id="PS51257">
    <property type="entry name" value="PROKAR_LIPOPROTEIN"/>
    <property type="match status" value="1"/>
</dbReference>
<reference evidence="1 2" key="1">
    <citation type="submission" date="2014-12" db="EMBL/GenBank/DDBJ databases">
        <title>Partial genome sequence of Streptococcus constellatus KCOM 1650 (= ChDC B144).</title>
        <authorList>
            <person name="Kook J.-K."/>
            <person name="Park S.-N."/>
            <person name="Lim Y.K."/>
            <person name="Jo E."/>
        </authorList>
    </citation>
    <scope>NUCLEOTIDE SEQUENCE [LARGE SCALE GENOMIC DNA]</scope>
    <source>
        <strain evidence="1 2">KCOM 1650</strain>
    </source>
</reference>
<dbReference type="Pfam" id="PF06998">
    <property type="entry name" value="DUF1307"/>
    <property type="match status" value="1"/>
</dbReference>
<dbReference type="RefSeq" id="WP_003071664.1">
    <property type="nucleotide sequence ID" value="NZ_CAUTAL010000010.1"/>
</dbReference>
<evidence type="ECO:0000313" key="2">
    <source>
        <dbReference type="Proteomes" id="UP000031339"/>
    </source>
</evidence>
<sequence>MKKSYFKQLLLGFVTIVSLIILGACGAQEKTMSFQRIDQNLQYDLRLTYYYKGDIVTKQTTDSFWSYKTLGATKKEDVKDRIDKASQMYQNIKGIKEKVVYEDKGVRESLEINFNKVDFDKLVNLPGMYTDKNTRKSKKVSMKASKKFLTSKGFKEVTDGKFEKLK</sequence>
<evidence type="ECO:0000313" key="1">
    <source>
        <dbReference type="EMBL" id="KIC77317.1"/>
    </source>
</evidence>
<dbReference type="PIRSF" id="PIRSF006187">
    <property type="entry name" value="DUF1307"/>
    <property type="match status" value="1"/>
</dbReference>
<dbReference type="eggNOG" id="COG4808">
    <property type="taxonomic scope" value="Bacteria"/>
</dbReference>
<accession>A0A0C1KEC4</accession>
<dbReference type="InterPro" id="IPR009736">
    <property type="entry name" value="DUF1307"/>
</dbReference>
<dbReference type="STRING" id="862969.SCI_0004"/>
<dbReference type="Proteomes" id="UP000031339">
    <property type="component" value="Unassembled WGS sequence"/>
</dbReference>
<dbReference type="PATRIC" id="fig|76860.7.peg.2045"/>
<protein>
    <submittedName>
        <fullName evidence="1">Uncharacterized protein</fullName>
    </submittedName>
</protein>
<organism evidence="1 2">
    <name type="scientific">Streptococcus constellatus</name>
    <dbReference type="NCBI Taxonomy" id="76860"/>
    <lineage>
        <taxon>Bacteria</taxon>
        <taxon>Bacillati</taxon>
        <taxon>Bacillota</taxon>
        <taxon>Bacilli</taxon>
        <taxon>Lactobacillales</taxon>
        <taxon>Streptococcaceae</taxon>
        <taxon>Streptococcus</taxon>
        <taxon>Streptococcus anginosus group</taxon>
    </lineage>
</organism>
<dbReference type="AlphaFoldDB" id="A0A0C1KEC4"/>
<comment type="caution">
    <text evidence="1">The sequence shown here is derived from an EMBL/GenBank/DDBJ whole genome shotgun (WGS) entry which is preliminary data.</text>
</comment>
<dbReference type="EMBL" id="JWIY01000004">
    <property type="protein sequence ID" value="KIC77317.1"/>
    <property type="molecule type" value="Genomic_DNA"/>
</dbReference>
<name>A0A0C1KEC4_STRCV</name>
<proteinExistence type="predicted"/>
<dbReference type="InterPro" id="IPR036699">
    <property type="entry name" value="YehR-like_sf"/>
</dbReference>
<dbReference type="SUPFAM" id="SSF160704">
    <property type="entry name" value="YehR-like"/>
    <property type="match status" value="1"/>
</dbReference>